<reference evidence="1 2" key="1">
    <citation type="submission" date="2017-03" db="EMBL/GenBank/DDBJ databases">
        <title>Genome sequence of Methanobrevibacter thaueri.</title>
        <authorList>
            <person name="Poehlein A."/>
            <person name="Seedorf H."/>
            <person name="Daniel R."/>
        </authorList>
    </citation>
    <scope>NUCLEOTIDE SEQUENCE [LARGE SCALE GENOMIC DNA]</scope>
    <source>
        <strain evidence="1 2">DSM 11995</strain>
    </source>
</reference>
<dbReference type="Proteomes" id="UP000251717">
    <property type="component" value="Unassembled WGS sequence"/>
</dbReference>
<evidence type="ECO:0000313" key="1">
    <source>
        <dbReference type="EMBL" id="PWB85204.1"/>
    </source>
</evidence>
<sequence length="83" mass="9911">MQDELKKVLKIDETREYEFRNIYGFTFAFMRKIVYLDNRLTFSEIKPVGIIYEENGEYYLAPLDKVVDITAVVKEFVKGESFR</sequence>
<organism evidence="1 2">
    <name type="scientific">Methanobrevibacter thaueri</name>
    <dbReference type="NCBI Taxonomy" id="190975"/>
    <lineage>
        <taxon>Archaea</taxon>
        <taxon>Methanobacteriati</taxon>
        <taxon>Methanobacteriota</taxon>
        <taxon>Methanomada group</taxon>
        <taxon>Methanobacteria</taxon>
        <taxon>Methanobacteriales</taxon>
        <taxon>Methanobacteriaceae</taxon>
        <taxon>Methanobrevibacter</taxon>
    </lineage>
</organism>
<dbReference type="AlphaFoldDB" id="A0A315XJN6"/>
<proteinExistence type="predicted"/>
<protein>
    <submittedName>
        <fullName evidence="1">Uncharacterized protein</fullName>
    </submittedName>
</protein>
<evidence type="ECO:0000313" key="2">
    <source>
        <dbReference type="Proteomes" id="UP000251717"/>
    </source>
</evidence>
<dbReference type="OrthoDB" id="78357at2157"/>
<dbReference type="EMBL" id="MZGS01000028">
    <property type="protein sequence ID" value="PWB85204.1"/>
    <property type="molecule type" value="Genomic_DNA"/>
</dbReference>
<gene>
    <name evidence="1" type="ORF">MBBTH_18030</name>
</gene>
<keyword evidence="2" id="KW-1185">Reference proteome</keyword>
<dbReference type="RefSeq" id="WP_116592713.1">
    <property type="nucleotide sequence ID" value="NZ_MZGS01000028.1"/>
</dbReference>
<accession>A0A315XJN6</accession>
<name>A0A315XJN6_9EURY</name>
<comment type="caution">
    <text evidence="1">The sequence shown here is derived from an EMBL/GenBank/DDBJ whole genome shotgun (WGS) entry which is preliminary data.</text>
</comment>